<gene>
    <name evidence="3" type="ORF">K1Y72_16665</name>
</gene>
<dbReference type="Gene3D" id="1.10.1660.10">
    <property type="match status" value="1"/>
</dbReference>
<dbReference type="EMBL" id="JAIBOA010000009">
    <property type="protein sequence ID" value="MBW8484022.1"/>
    <property type="molecule type" value="Genomic_DNA"/>
</dbReference>
<name>A0ABS7FUD7_9ACTN</name>
<sequence>MDEQPAEEYRVEELAAAAGVPVRTLRYYQERRLLPPPERRGRTAWYSSAHLDRLRLIAELVERGHRLDGIEELLAAAGEGRGVVELLGFERAVTAPWAEQTPVEIGRDRLVELFGDQVTDATLAEAVELGYLRVEGGRVLHTSARLLEATAELVRAGIPLTAILPVAWELEAAFDRMAYGLVRLIRTHLIDRVAGPGTHPSGADLEGLAAVVDRLRPVARTVADEHFNRAMDRRVAKEMDDLRRDLRAGEEPPPA</sequence>
<dbReference type="PANTHER" id="PTHR30204">
    <property type="entry name" value="REDOX-CYCLING DRUG-SENSING TRANSCRIPTIONAL ACTIVATOR SOXR"/>
    <property type="match status" value="1"/>
</dbReference>
<dbReference type="InterPro" id="IPR047057">
    <property type="entry name" value="MerR_fam"/>
</dbReference>
<dbReference type="PROSITE" id="PS50937">
    <property type="entry name" value="HTH_MERR_2"/>
    <property type="match status" value="1"/>
</dbReference>
<evidence type="ECO:0000313" key="4">
    <source>
        <dbReference type="Proteomes" id="UP000774570"/>
    </source>
</evidence>
<dbReference type="RefSeq" id="WP_220167247.1">
    <property type="nucleotide sequence ID" value="NZ_JAIBOA010000009.1"/>
</dbReference>
<proteinExistence type="predicted"/>
<evidence type="ECO:0000256" key="1">
    <source>
        <dbReference type="ARBA" id="ARBA00023125"/>
    </source>
</evidence>
<dbReference type="Proteomes" id="UP000774570">
    <property type="component" value="Unassembled WGS sequence"/>
</dbReference>
<organism evidence="3 4">
    <name type="scientific">Actinomadura parmotrematis</name>
    <dbReference type="NCBI Taxonomy" id="2864039"/>
    <lineage>
        <taxon>Bacteria</taxon>
        <taxon>Bacillati</taxon>
        <taxon>Actinomycetota</taxon>
        <taxon>Actinomycetes</taxon>
        <taxon>Streptosporangiales</taxon>
        <taxon>Thermomonosporaceae</taxon>
        <taxon>Actinomadura</taxon>
    </lineage>
</organism>
<dbReference type="SUPFAM" id="SSF46955">
    <property type="entry name" value="Putative DNA-binding domain"/>
    <property type="match status" value="1"/>
</dbReference>
<dbReference type="Pfam" id="PF13411">
    <property type="entry name" value="MerR_1"/>
    <property type="match status" value="1"/>
</dbReference>
<feature type="domain" description="HTH merR-type" evidence="2">
    <location>
        <begin position="8"/>
        <end position="76"/>
    </location>
</feature>
<evidence type="ECO:0000259" key="2">
    <source>
        <dbReference type="PROSITE" id="PS50937"/>
    </source>
</evidence>
<dbReference type="SMART" id="SM00422">
    <property type="entry name" value="HTH_MERR"/>
    <property type="match status" value="1"/>
</dbReference>
<protein>
    <submittedName>
        <fullName evidence="3">MerR family transcriptional regulator</fullName>
    </submittedName>
</protein>
<comment type="caution">
    <text evidence="3">The sequence shown here is derived from an EMBL/GenBank/DDBJ whole genome shotgun (WGS) entry which is preliminary data.</text>
</comment>
<keyword evidence="1" id="KW-0238">DNA-binding</keyword>
<dbReference type="PRINTS" id="PR00040">
    <property type="entry name" value="HTHMERR"/>
</dbReference>
<dbReference type="PANTHER" id="PTHR30204:SF93">
    <property type="entry name" value="HTH MERR-TYPE DOMAIN-CONTAINING PROTEIN"/>
    <property type="match status" value="1"/>
</dbReference>
<dbReference type="InterPro" id="IPR009061">
    <property type="entry name" value="DNA-bd_dom_put_sf"/>
</dbReference>
<dbReference type="InterPro" id="IPR000551">
    <property type="entry name" value="MerR-type_HTH_dom"/>
</dbReference>
<evidence type="ECO:0000313" key="3">
    <source>
        <dbReference type="EMBL" id="MBW8484022.1"/>
    </source>
</evidence>
<accession>A0ABS7FUD7</accession>
<keyword evidence="4" id="KW-1185">Reference proteome</keyword>
<reference evidence="3 4" key="1">
    <citation type="submission" date="2021-07" db="EMBL/GenBank/DDBJ databases">
        <title>Actinomadura sp. PM05-2 isolated from lichen.</title>
        <authorList>
            <person name="Somphong A."/>
            <person name="Phongsopitanun W."/>
            <person name="Tanasupawat S."/>
            <person name="Peongsungnone V."/>
        </authorList>
    </citation>
    <scope>NUCLEOTIDE SEQUENCE [LARGE SCALE GENOMIC DNA]</scope>
    <source>
        <strain evidence="3 4">PM05-2</strain>
    </source>
</reference>